<evidence type="ECO:0000313" key="3">
    <source>
        <dbReference type="Proteomes" id="UP001066276"/>
    </source>
</evidence>
<organism evidence="2 3">
    <name type="scientific">Pleurodeles waltl</name>
    <name type="common">Iberian ribbed newt</name>
    <dbReference type="NCBI Taxonomy" id="8319"/>
    <lineage>
        <taxon>Eukaryota</taxon>
        <taxon>Metazoa</taxon>
        <taxon>Chordata</taxon>
        <taxon>Craniata</taxon>
        <taxon>Vertebrata</taxon>
        <taxon>Euteleostomi</taxon>
        <taxon>Amphibia</taxon>
        <taxon>Batrachia</taxon>
        <taxon>Caudata</taxon>
        <taxon>Salamandroidea</taxon>
        <taxon>Salamandridae</taxon>
        <taxon>Pleurodelinae</taxon>
        <taxon>Pleurodeles</taxon>
    </lineage>
</organism>
<keyword evidence="3" id="KW-1185">Reference proteome</keyword>
<dbReference type="Proteomes" id="UP001066276">
    <property type="component" value="Chromosome 6"/>
</dbReference>
<name>A0AAV7QF85_PLEWA</name>
<feature type="region of interest" description="Disordered" evidence="1">
    <location>
        <begin position="62"/>
        <end position="97"/>
    </location>
</feature>
<gene>
    <name evidence="2" type="ORF">NDU88_005611</name>
</gene>
<dbReference type="InterPro" id="IPR012337">
    <property type="entry name" value="RNaseH-like_sf"/>
</dbReference>
<dbReference type="Gene3D" id="3.30.420.10">
    <property type="entry name" value="Ribonuclease H-like superfamily/Ribonuclease H"/>
    <property type="match status" value="1"/>
</dbReference>
<dbReference type="SUPFAM" id="SSF53098">
    <property type="entry name" value="Ribonuclease H-like"/>
    <property type="match status" value="1"/>
</dbReference>
<accession>A0AAV7QF85</accession>
<dbReference type="InterPro" id="IPR036397">
    <property type="entry name" value="RNaseH_sf"/>
</dbReference>
<feature type="compositionally biased region" description="Basic and acidic residues" evidence="1">
    <location>
        <begin position="77"/>
        <end position="90"/>
    </location>
</feature>
<dbReference type="AlphaFoldDB" id="A0AAV7QF85"/>
<dbReference type="EMBL" id="JANPWB010000010">
    <property type="protein sequence ID" value="KAJ1139236.1"/>
    <property type="molecule type" value="Genomic_DNA"/>
</dbReference>
<dbReference type="GO" id="GO:0003676">
    <property type="term" value="F:nucleic acid binding"/>
    <property type="evidence" value="ECO:0007669"/>
    <property type="project" value="InterPro"/>
</dbReference>
<proteinExistence type="predicted"/>
<comment type="caution">
    <text evidence="2">The sequence shown here is derived from an EMBL/GenBank/DDBJ whole genome shotgun (WGS) entry which is preliminary data.</text>
</comment>
<protein>
    <submittedName>
        <fullName evidence="2">Uncharacterized protein</fullName>
    </submittedName>
</protein>
<evidence type="ECO:0000256" key="1">
    <source>
        <dbReference type="SAM" id="MobiDB-lite"/>
    </source>
</evidence>
<evidence type="ECO:0000313" key="2">
    <source>
        <dbReference type="EMBL" id="KAJ1139236.1"/>
    </source>
</evidence>
<sequence>MGPYSRYPEVELVLSTAAHVAILKMEKLMATHGLFGELRTDSGPPFNSHKWADFLEVQKHSSPPDHASVASSQLRGGKVDEKTVQNDPHRYSGILKC</sequence>
<reference evidence="2" key="1">
    <citation type="journal article" date="2022" name="bioRxiv">
        <title>Sequencing and chromosome-scale assembly of the giantPleurodeles waltlgenome.</title>
        <authorList>
            <person name="Brown T."/>
            <person name="Elewa A."/>
            <person name="Iarovenko S."/>
            <person name="Subramanian E."/>
            <person name="Araus A.J."/>
            <person name="Petzold A."/>
            <person name="Susuki M."/>
            <person name="Suzuki K.-i.T."/>
            <person name="Hayashi T."/>
            <person name="Toyoda A."/>
            <person name="Oliveira C."/>
            <person name="Osipova E."/>
            <person name="Leigh N.D."/>
            <person name="Simon A."/>
            <person name="Yun M.H."/>
        </authorList>
    </citation>
    <scope>NUCLEOTIDE SEQUENCE</scope>
    <source>
        <strain evidence="2">20211129_DDA</strain>
        <tissue evidence="2">Liver</tissue>
    </source>
</reference>